<comment type="caution">
    <text evidence="1">The sequence shown here is derived from an EMBL/GenBank/DDBJ whole genome shotgun (WGS) entry which is preliminary data.</text>
</comment>
<dbReference type="OrthoDB" id="2506496at2759"/>
<evidence type="ECO:0000313" key="1">
    <source>
        <dbReference type="EMBL" id="KAG0148682.1"/>
    </source>
</evidence>
<name>A0A9P6NQX2_9BASI</name>
<protein>
    <recommendedName>
        <fullName evidence="3">Transposase</fullName>
    </recommendedName>
</protein>
<evidence type="ECO:0000313" key="2">
    <source>
        <dbReference type="Proteomes" id="UP000886653"/>
    </source>
</evidence>
<dbReference type="AlphaFoldDB" id="A0A9P6NQX2"/>
<sequence>MGRRLRFSDEELAVMNDIVENDPSIFLDELQHKMENVTGDKVARSTIWRELHNRLGLTLHKTRAVDPRQSAEDRADYVARIAGIPPECLVFMDESGTESKDTFRKHSLAEHGQHTKQEVRCREGSRWTILPAVAECGVIAAMVLTGSVERVHIEQFLKRDLLPVMNEL</sequence>
<dbReference type="EMBL" id="MU167234">
    <property type="protein sequence ID" value="KAG0148682.1"/>
    <property type="molecule type" value="Genomic_DNA"/>
</dbReference>
<keyword evidence="2" id="KW-1185">Reference proteome</keyword>
<proteinExistence type="predicted"/>
<gene>
    <name evidence="1" type="ORF">CROQUDRAFT_654512</name>
</gene>
<reference evidence="1" key="1">
    <citation type="submission" date="2013-11" db="EMBL/GenBank/DDBJ databases">
        <title>Genome sequence of the fusiform rust pathogen reveals effectors for host alternation and coevolution with pine.</title>
        <authorList>
            <consortium name="DOE Joint Genome Institute"/>
            <person name="Smith K."/>
            <person name="Pendleton A."/>
            <person name="Kubisiak T."/>
            <person name="Anderson C."/>
            <person name="Salamov A."/>
            <person name="Aerts A."/>
            <person name="Riley R."/>
            <person name="Clum A."/>
            <person name="Lindquist E."/>
            <person name="Ence D."/>
            <person name="Campbell M."/>
            <person name="Kronenberg Z."/>
            <person name="Feau N."/>
            <person name="Dhillon B."/>
            <person name="Hamelin R."/>
            <person name="Burleigh J."/>
            <person name="Smith J."/>
            <person name="Yandell M."/>
            <person name="Nelson C."/>
            <person name="Grigoriev I."/>
            <person name="Davis J."/>
        </authorList>
    </citation>
    <scope>NUCLEOTIDE SEQUENCE</scope>
    <source>
        <strain evidence="1">G11</strain>
    </source>
</reference>
<accession>A0A9P6NQX2</accession>
<dbReference type="Proteomes" id="UP000886653">
    <property type="component" value="Unassembled WGS sequence"/>
</dbReference>
<dbReference type="PANTHER" id="PTHR46564">
    <property type="entry name" value="TRANSPOSASE"/>
    <property type="match status" value="1"/>
</dbReference>
<dbReference type="PANTHER" id="PTHR46564:SF1">
    <property type="entry name" value="TRANSPOSASE"/>
    <property type="match status" value="1"/>
</dbReference>
<organism evidence="1 2">
    <name type="scientific">Cronartium quercuum f. sp. fusiforme G11</name>
    <dbReference type="NCBI Taxonomy" id="708437"/>
    <lineage>
        <taxon>Eukaryota</taxon>
        <taxon>Fungi</taxon>
        <taxon>Dikarya</taxon>
        <taxon>Basidiomycota</taxon>
        <taxon>Pucciniomycotina</taxon>
        <taxon>Pucciniomycetes</taxon>
        <taxon>Pucciniales</taxon>
        <taxon>Coleosporiaceae</taxon>
        <taxon>Cronartium</taxon>
    </lineage>
</organism>
<evidence type="ECO:0008006" key="3">
    <source>
        <dbReference type="Google" id="ProtNLM"/>
    </source>
</evidence>